<feature type="domain" description="Ig-like" evidence="6">
    <location>
        <begin position="240"/>
        <end position="353"/>
    </location>
</feature>
<dbReference type="PRINTS" id="PR00205">
    <property type="entry name" value="CADHERIN"/>
</dbReference>
<accession>A0A382HQ86</accession>
<dbReference type="InterPro" id="IPR050174">
    <property type="entry name" value="Protocadherin/Cadherin-CA"/>
</dbReference>
<feature type="domain" description="Cadherin" evidence="5">
    <location>
        <begin position="151"/>
        <end position="242"/>
    </location>
</feature>
<comment type="subcellular location">
    <subcellularLocation>
        <location evidence="1">Membrane</location>
        <topology evidence="1">Single-pass membrane protein</topology>
    </subcellularLocation>
</comment>
<gene>
    <name evidence="7" type="ORF">METZ01_LOCUS242079</name>
</gene>
<proteinExistence type="predicted"/>
<keyword evidence="4" id="KW-0325">Glycoprotein</keyword>
<organism evidence="7">
    <name type="scientific">marine metagenome</name>
    <dbReference type="NCBI Taxonomy" id="408172"/>
    <lineage>
        <taxon>unclassified sequences</taxon>
        <taxon>metagenomes</taxon>
        <taxon>ecological metagenomes</taxon>
    </lineage>
</organism>
<dbReference type="PROSITE" id="PS50835">
    <property type="entry name" value="IG_LIKE"/>
    <property type="match status" value="1"/>
</dbReference>
<evidence type="ECO:0008006" key="8">
    <source>
        <dbReference type="Google" id="ProtNLM"/>
    </source>
</evidence>
<dbReference type="CDD" id="cd11304">
    <property type="entry name" value="Cadherin_repeat"/>
    <property type="match status" value="1"/>
</dbReference>
<dbReference type="EMBL" id="UINC01062518">
    <property type="protein sequence ID" value="SVB89225.1"/>
    <property type="molecule type" value="Genomic_DNA"/>
</dbReference>
<dbReference type="Gene3D" id="2.60.40.60">
    <property type="entry name" value="Cadherins"/>
    <property type="match status" value="2"/>
</dbReference>
<dbReference type="GO" id="GO:0005886">
    <property type="term" value="C:plasma membrane"/>
    <property type="evidence" value="ECO:0007669"/>
    <property type="project" value="TreeGrafter"/>
</dbReference>
<sequence>TVTSCTVVITSTSDDNSVSTLTDSIAITDANDQAPTFTGVDLTPSSAEMASGAFETYTIVDTDSSGSYGCTLGGADSGDITCSISGTTVSLTYSATTNYESPADADTDNNYEFTVVIDDDVNDAATQTFTASVTDVGLAIAAGSASLDEDASNSDAVMTASITEGTPTTVSIISGNTDGDSDGNLPFAIATSGAITVNDADDIDYETTTSYTLTVVAYTSSDTVSAAMTITIDDINDQTPTYTAGTTTFSVAEGSTAAIDSFAITDTDTVGTLACAESGNDADDFACAISSGTLTVSWSATPDYESATDSDTNNIYTYTITVSDGLNSATATTYTVTVTDAEESNSVWAGTIAGTLTEDVTCSACSGALTISDADGDDSPTIPDVASTAGANNYGTFVMVSGTWTYTPGANVQGLNANEVVTDTYTFSASDSTTQVVTMTITGANDVSVWAGTTTGAFTEDVA</sequence>
<dbReference type="PROSITE" id="PS50268">
    <property type="entry name" value="CADHERIN_2"/>
    <property type="match status" value="1"/>
</dbReference>
<evidence type="ECO:0000256" key="4">
    <source>
        <dbReference type="ARBA" id="ARBA00023180"/>
    </source>
</evidence>
<dbReference type="AlphaFoldDB" id="A0A382HQ86"/>
<evidence type="ECO:0000259" key="6">
    <source>
        <dbReference type="PROSITE" id="PS50835"/>
    </source>
</evidence>
<feature type="non-terminal residue" evidence="7">
    <location>
        <position position="463"/>
    </location>
</feature>
<evidence type="ECO:0000259" key="5">
    <source>
        <dbReference type="PROSITE" id="PS50268"/>
    </source>
</evidence>
<dbReference type="InterPro" id="IPR010221">
    <property type="entry name" value="VCBS_dom"/>
</dbReference>
<protein>
    <recommendedName>
        <fullName evidence="8">Cadherin domain-containing protein</fullName>
    </recommendedName>
</protein>
<keyword evidence="3" id="KW-1133">Transmembrane helix</keyword>
<dbReference type="SUPFAM" id="SSF49313">
    <property type="entry name" value="Cadherin-like"/>
    <property type="match status" value="2"/>
</dbReference>
<keyword evidence="2" id="KW-0812">Transmembrane</keyword>
<feature type="non-terminal residue" evidence="7">
    <location>
        <position position="1"/>
    </location>
</feature>
<name>A0A382HQ86_9ZZZZ</name>
<evidence type="ECO:0000256" key="1">
    <source>
        <dbReference type="ARBA" id="ARBA00004167"/>
    </source>
</evidence>
<dbReference type="PANTHER" id="PTHR24028:SF328">
    <property type="entry name" value="CADHERIN-3"/>
    <property type="match status" value="1"/>
</dbReference>
<reference evidence="7" key="1">
    <citation type="submission" date="2018-05" db="EMBL/GenBank/DDBJ databases">
        <authorList>
            <person name="Lanie J.A."/>
            <person name="Ng W.-L."/>
            <person name="Kazmierczak K.M."/>
            <person name="Andrzejewski T.M."/>
            <person name="Davidsen T.M."/>
            <person name="Wayne K.J."/>
            <person name="Tettelin H."/>
            <person name="Glass J.I."/>
            <person name="Rusch D."/>
            <person name="Podicherti R."/>
            <person name="Tsui H.-C.T."/>
            <person name="Winkler M.E."/>
        </authorList>
    </citation>
    <scope>NUCLEOTIDE SEQUENCE</scope>
</reference>
<evidence type="ECO:0000313" key="7">
    <source>
        <dbReference type="EMBL" id="SVB89225.1"/>
    </source>
</evidence>
<dbReference type="InterPro" id="IPR002126">
    <property type="entry name" value="Cadherin-like_dom"/>
</dbReference>
<dbReference type="GO" id="GO:0005509">
    <property type="term" value="F:calcium ion binding"/>
    <property type="evidence" value="ECO:0007669"/>
    <property type="project" value="InterPro"/>
</dbReference>
<evidence type="ECO:0000256" key="2">
    <source>
        <dbReference type="ARBA" id="ARBA00022692"/>
    </source>
</evidence>
<dbReference type="NCBIfam" id="TIGR01965">
    <property type="entry name" value="VCBS_repeat"/>
    <property type="match status" value="1"/>
</dbReference>
<dbReference type="PANTHER" id="PTHR24028">
    <property type="entry name" value="CADHERIN-87A"/>
    <property type="match status" value="1"/>
</dbReference>
<dbReference type="GO" id="GO:0007156">
    <property type="term" value="P:homophilic cell adhesion via plasma membrane adhesion molecules"/>
    <property type="evidence" value="ECO:0007669"/>
    <property type="project" value="InterPro"/>
</dbReference>
<dbReference type="InterPro" id="IPR007110">
    <property type="entry name" value="Ig-like_dom"/>
</dbReference>
<evidence type="ECO:0000256" key="3">
    <source>
        <dbReference type="ARBA" id="ARBA00022989"/>
    </source>
</evidence>
<dbReference type="InterPro" id="IPR015919">
    <property type="entry name" value="Cadherin-like_sf"/>
</dbReference>
<keyword evidence="3" id="KW-0472">Membrane</keyword>